<dbReference type="AlphaFoldDB" id="A0A4Q0A1Q0"/>
<evidence type="ECO:0000256" key="1">
    <source>
        <dbReference type="ARBA" id="ARBA00022768"/>
    </source>
</evidence>
<keyword evidence="2" id="KW-0648">Protein biosynthesis</keyword>
<dbReference type="InterPro" id="IPR014039">
    <property type="entry name" value="Transl_elong_EFTs/EF1B_dimer"/>
</dbReference>
<keyword evidence="6" id="KW-1185">Reference proteome</keyword>
<evidence type="ECO:0000259" key="4">
    <source>
        <dbReference type="Pfam" id="PF00889"/>
    </source>
</evidence>
<dbReference type="InterPro" id="IPR001816">
    <property type="entry name" value="Transl_elong_EFTs/EF1B"/>
</dbReference>
<protein>
    <recommendedName>
        <fullName evidence="4">Translation elongation factor EFTs/EF1B dimerisation domain-containing protein</fullName>
    </recommendedName>
</protein>
<dbReference type="SUPFAM" id="SSF54713">
    <property type="entry name" value="Elongation factor Ts (EF-Ts), dimerisation domain"/>
    <property type="match status" value="1"/>
</dbReference>
<dbReference type="GO" id="GO:0005739">
    <property type="term" value="C:mitochondrion"/>
    <property type="evidence" value="ECO:0007669"/>
    <property type="project" value="GOC"/>
</dbReference>
<keyword evidence="1" id="KW-0251">Elongation factor</keyword>
<dbReference type="InterPro" id="IPR036402">
    <property type="entry name" value="EF-Ts_dimer_sf"/>
</dbReference>
<proteinExistence type="predicted"/>
<dbReference type="PANTHER" id="PTHR11741">
    <property type="entry name" value="ELONGATION FACTOR TS"/>
    <property type="match status" value="1"/>
</dbReference>
<dbReference type="PANTHER" id="PTHR11741:SF0">
    <property type="entry name" value="ELONGATION FACTOR TS, MITOCHONDRIAL"/>
    <property type="match status" value="1"/>
</dbReference>
<dbReference type="GO" id="GO:0003746">
    <property type="term" value="F:translation elongation factor activity"/>
    <property type="evidence" value="ECO:0007669"/>
    <property type="project" value="UniProtKB-KW"/>
</dbReference>
<evidence type="ECO:0000256" key="2">
    <source>
        <dbReference type="ARBA" id="ARBA00022917"/>
    </source>
</evidence>
<gene>
    <name evidence="5" type="ORF">BJ085DRAFT_33345</name>
</gene>
<accession>A0A4Q0A1Q0</accession>
<name>A0A4Q0A1Q0_9FUNG</name>
<dbReference type="EMBL" id="ML002288">
    <property type="protein sequence ID" value="RKP39222.1"/>
    <property type="molecule type" value="Genomic_DNA"/>
</dbReference>
<feature type="domain" description="Translation elongation factor EFTs/EF1B dimerisation" evidence="4">
    <location>
        <begin position="11"/>
        <end position="205"/>
    </location>
</feature>
<evidence type="ECO:0000313" key="5">
    <source>
        <dbReference type="EMBL" id="RKP39222.1"/>
    </source>
</evidence>
<dbReference type="GO" id="GO:0070125">
    <property type="term" value="P:mitochondrial translational elongation"/>
    <property type="evidence" value="ECO:0007669"/>
    <property type="project" value="TreeGrafter"/>
</dbReference>
<dbReference type="STRING" id="215637.A0A4Q0A1Q0"/>
<sequence length="245" mass="26389">MGPTKVGRYAGLVELRCETDFVARNELFRGLATRIAQTAAYPSFDRSQNFTTPPAGRGLTTLPTAEMGQRELAPPETTAQTSLVDGSKGRETVEDGIVQVVGKLKENIVVGQVCSGEAEVRADDPTWSRVFAVATHGGESPFTGKYGALLAMRYRYLDQRNLAGTDPIPTAVQDLAARMARVVVGFAPQYVDGAEAAKAECTDDQAVLLNLSLLGQDKTVTEALELLEKEESVQLQVTGFVRHSI</sequence>
<reference evidence="6" key="1">
    <citation type="journal article" date="2018" name="Nat. Microbiol.">
        <title>Leveraging single-cell genomics to expand the fungal tree of life.</title>
        <authorList>
            <person name="Ahrendt S.R."/>
            <person name="Quandt C.A."/>
            <person name="Ciobanu D."/>
            <person name="Clum A."/>
            <person name="Salamov A."/>
            <person name="Andreopoulos B."/>
            <person name="Cheng J.F."/>
            <person name="Woyke T."/>
            <person name="Pelin A."/>
            <person name="Henrissat B."/>
            <person name="Reynolds N.K."/>
            <person name="Benny G.L."/>
            <person name="Smith M.E."/>
            <person name="James T.Y."/>
            <person name="Grigoriev I.V."/>
        </authorList>
    </citation>
    <scope>NUCLEOTIDE SEQUENCE [LARGE SCALE GENOMIC DNA]</scope>
    <source>
        <strain evidence="6">RSA 468</strain>
    </source>
</reference>
<dbReference type="Pfam" id="PF00889">
    <property type="entry name" value="EF_TS"/>
    <property type="match status" value="1"/>
</dbReference>
<dbReference type="Proteomes" id="UP000268162">
    <property type="component" value="Unassembled WGS sequence"/>
</dbReference>
<dbReference type="Gene3D" id="3.30.479.20">
    <property type="entry name" value="Elongation factor Ts, dimerisation domain"/>
    <property type="match status" value="2"/>
</dbReference>
<feature type="region of interest" description="Disordered" evidence="3">
    <location>
        <begin position="68"/>
        <end position="87"/>
    </location>
</feature>
<evidence type="ECO:0000256" key="3">
    <source>
        <dbReference type="SAM" id="MobiDB-lite"/>
    </source>
</evidence>
<evidence type="ECO:0000313" key="6">
    <source>
        <dbReference type="Proteomes" id="UP000268162"/>
    </source>
</evidence>
<organism evidence="5 6">
    <name type="scientific">Dimargaris cristalligena</name>
    <dbReference type="NCBI Taxonomy" id="215637"/>
    <lineage>
        <taxon>Eukaryota</taxon>
        <taxon>Fungi</taxon>
        <taxon>Fungi incertae sedis</taxon>
        <taxon>Zoopagomycota</taxon>
        <taxon>Kickxellomycotina</taxon>
        <taxon>Dimargaritomycetes</taxon>
        <taxon>Dimargaritales</taxon>
        <taxon>Dimargaritaceae</taxon>
        <taxon>Dimargaris</taxon>
    </lineage>
</organism>